<reference evidence="3" key="1">
    <citation type="submission" date="2022-05" db="EMBL/GenBank/DDBJ databases">
        <title>The Musa troglodytarum L. genome provides insights into the mechanism of non-climacteric behaviour and enrichment of carotenoids.</title>
        <authorList>
            <person name="Wang J."/>
        </authorList>
    </citation>
    <scope>NUCLEOTIDE SEQUENCE</scope>
    <source>
        <tissue evidence="3">Leaf</tissue>
    </source>
</reference>
<evidence type="ECO:0000256" key="1">
    <source>
        <dbReference type="SAM" id="MobiDB-lite"/>
    </source>
</evidence>
<name>A0A9E7F7C2_9LILI</name>
<keyword evidence="2" id="KW-0472">Membrane</keyword>
<dbReference type="EMBL" id="CP097504">
    <property type="protein sequence ID" value="URD88653.1"/>
    <property type="molecule type" value="Genomic_DNA"/>
</dbReference>
<dbReference type="AlphaFoldDB" id="A0A9E7F7C2"/>
<evidence type="ECO:0000313" key="4">
    <source>
        <dbReference type="Proteomes" id="UP001055439"/>
    </source>
</evidence>
<feature type="region of interest" description="Disordered" evidence="1">
    <location>
        <begin position="35"/>
        <end position="75"/>
    </location>
</feature>
<keyword evidence="2" id="KW-1133">Transmembrane helix</keyword>
<evidence type="ECO:0000256" key="2">
    <source>
        <dbReference type="SAM" id="Phobius"/>
    </source>
</evidence>
<keyword evidence="4" id="KW-1185">Reference proteome</keyword>
<feature type="compositionally biased region" description="Low complexity" evidence="1">
    <location>
        <begin position="59"/>
        <end position="75"/>
    </location>
</feature>
<keyword evidence="2" id="KW-0812">Transmembrane</keyword>
<dbReference type="PANTHER" id="PTHR36036">
    <property type="entry name" value="PROLINE-RICH FAMILY PROTEIN"/>
    <property type="match status" value="1"/>
</dbReference>
<sequence length="85" mass="8844">MWCCYVGKATRIFFFVVAVLVVVGLVLGFGFIRHGSHDSNTRGSCDNDGCRPARPQPVPAAATTSAPPLLSPPSSVAAAQAPFLA</sequence>
<proteinExistence type="predicted"/>
<organism evidence="3 4">
    <name type="scientific">Musa troglodytarum</name>
    <name type="common">fe'i banana</name>
    <dbReference type="NCBI Taxonomy" id="320322"/>
    <lineage>
        <taxon>Eukaryota</taxon>
        <taxon>Viridiplantae</taxon>
        <taxon>Streptophyta</taxon>
        <taxon>Embryophyta</taxon>
        <taxon>Tracheophyta</taxon>
        <taxon>Spermatophyta</taxon>
        <taxon>Magnoliopsida</taxon>
        <taxon>Liliopsida</taxon>
        <taxon>Zingiberales</taxon>
        <taxon>Musaceae</taxon>
        <taxon>Musa</taxon>
    </lineage>
</organism>
<dbReference type="Proteomes" id="UP001055439">
    <property type="component" value="Chromosome 2"/>
</dbReference>
<evidence type="ECO:0000313" key="3">
    <source>
        <dbReference type="EMBL" id="URD88653.1"/>
    </source>
</evidence>
<dbReference type="InterPro" id="IPR040277">
    <property type="entry name" value="Os04g0629400-like"/>
</dbReference>
<feature type="transmembrane region" description="Helical" evidence="2">
    <location>
        <begin position="12"/>
        <end position="32"/>
    </location>
</feature>
<accession>A0A9E7F7C2</accession>
<gene>
    <name evidence="3" type="ORF">MUK42_25940</name>
</gene>
<dbReference type="PANTHER" id="PTHR36036:SF1">
    <property type="entry name" value="PROLINE-RICH FAMILY PROTEIN"/>
    <property type="match status" value="1"/>
</dbReference>
<protein>
    <submittedName>
        <fullName evidence="3">Uncharacterized protein</fullName>
    </submittedName>
</protein>